<dbReference type="EMBL" id="MGBR01000001">
    <property type="protein sequence ID" value="OGK73654.1"/>
    <property type="molecule type" value="Genomic_DNA"/>
</dbReference>
<dbReference type="AlphaFoldDB" id="A0A1F7L0S8"/>
<dbReference type="Proteomes" id="UP000177050">
    <property type="component" value="Unassembled WGS sequence"/>
</dbReference>
<dbReference type="PROSITE" id="PS51379">
    <property type="entry name" value="4FE4S_FER_2"/>
    <property type="match status" value="1"/>
</dbReference>
<dbReference type="InterPro" id="IPR017896">
    <property type="entry name" value="4Fe4S_Fe-S-bd"/>
</dbReference>
<dbReference type="Pfam" id="PF07963">
    <property type="entry name" value="N_methyl"/>
    <property type="match status" value="1"/>
</dbReference>
<gene>
    <name evidence="3" type="ORF">A3K52_02615</name>
</gene>
<dbReference type="InterPro" id="IPR012902">
    <property type="entry name" value="N_methyl_site"/>
</dbReference>
<reference evidence="3 4" key="1">
    <citation type="journal article" date="2016" name="Nat. Commun.">
        <title>Thousands of microbial genomes shed light on interconnected biogeochemical processes in an aquifer system.</title>
        <authorList>
            <person name="Anantharaman K."/>
            <person name="Brown C.T."/>
            <person name="Hug L.A."/>
            <person name="Sharon I."/>
            <person name="Castelle C.J."/>
            <person name="Probst A.J."/>
            <person name="Thomas B.C."/>
            <person name="Singh A."/>
            <person name="Wilkins M.J."/>
            <person name="Karaoz U."/>
            <person name="Brodie E.L."/>
            <person name="Williams K.H."/>
            <person name="Hubbard S.S."/>
            <person name="Banfield J.F."/>
        </authorList>
    </citation>
    <scope>NUCLEOTIDE SEQUENCE [LARGE SCALE GENOMIC DNA]</scope>
</reference>
<feature type="transmembrane region" description="Helical" evidence="1">
    <location>
        <begin position="12"/>
        <end position="33"/>
    </location>
</feature>
<keyword evidence="1" id="KW-0812">Transmembrane</keyword>
<evidence type="ECO:0000313" key="3">
    <source>
        <dbReference type="EMBL" id="OGK73654.1"/>
    </source>
</evidence>
<organism evidence="3 4">
    <name type="scientific">Candidatus Roizmanbacteria bacterium RIFOXYD1_FULL_38_12</name>
    <dbReference type="NCBI Taxonomy" id="1802093"/>
    <lineage>
        <taxon>Bacteria</taxon>
        <taxon>Candidatus Roizmaniibacteriota</taxon>
    </lineage>
</organism>
<dbReference type="SUPFAM" id="SSF54523">
    <property type="entry name" value="Pili subunits"/>
    <property type="match status" value="1"/>
</dbReference>
<proteinExistence type="predicted"/>
<feature type="domain" description="4Fe-4S ferredoxin-type" evidence="2">
    <location>
        <begin position="153"/>
        <end position="173"/>
    </location>
</feature>
<dbReference type="InterPro" id="IPR045584">
    <property type="entry name" value="Pilin-like"/>
</dbReference>
<evidence type="ECO:0000256" key="1">
    <source>
        <dbReference type="SAM" id="Phobius"/>
    </source>
</evidence>
<keyword evidence="1" id="KW-1133">Transmembrane helix</keyword>
<protein>
    <recommendedName>
        <fullName evidence="2">4Fe-4S ferredoxin-type domain-containing protein</fullName>
    </recommendedName>
</protein>
<dbReference type="NCBIfam" id="TIGR02532">
    <property type="entry name" value="IV_pilin_GFxxxE"/>
    <property type="match status" value="1"/>
</dbReference>
<sequence>MERQKKNSGFTLIELLVVISFILLFSGYSVGYYNQYTEQKKLENTGKKIANILSLARAKTIAGDSSMCGGVGAEIASYSIEILSSSEYSLQPNCSAGSPSPIVYKTETNIVFPTPVLSVSFFPITGGAKCDYIYIKNTALSGSGVCRYTKVSSTGLISEDACSACDACPSICP</sequence>
<evidence type="ECO:0000259" key="2">
    <source>
        <dbReference type="PROSITE" id="PS51379"/>
    </source>
</evidence>
<keyword evidence="1" id="KW-0472">Membrane</keyword>
<accession>A0A1F7L0S8</accession>
<name>A0A1F7L0S8_9BACT</name>
<comment type="caution">
    <text evidence="3">The sequence shown here is derived from an EMBL/GenBank/DDBJ whole genome shotgun (WGS) entry which is preliminary data.</text>
</comment>
<evidence type="ECO:0000313" key="4">
    <source>
        <dbReference type="Proteomes" id="UP000177050"/>
    </source>
</evidence>